<reference evidence="5 6" key="1">
    <citation type="submission" date="2020-08" db="EMBL/GenBank/DDBJ databases">
        <title>Genomic Encyclopedia of Type Strains, Phase IV (KMG-IV): sequencing the most valuable type-strain genomes for metagenomic binning, comparative biology and taxonomic classification.</title>
        <authorList>
            <person name="Goeker M."/>
        </authorList>
    </citation>
    <scope>NUCLEOTIDE SEQUENCE [LARGE SCALE GENOMIC DNA]</scope>
    <source>
        <strain evidence="5 6">DSM 27163</strain>
    </source>
</reference>
<sequence length="284" mass="29658">MGLIDGKVAIVTGAGAGLGQSYARALAAEGASVVVNDFSAKAAEATVQDIVASGGKAAANIADVGSLEGGASLLETALAAFGRVDILVNNAGILRDASFVKMEESQWEAIMHVHLKALYASTKPVFGWMKDNGGGVIVNTTSTAGIRGNFGQTNYGTAKCGTIGFTNSLAIEGRKYGIRVWNIAPAAATALTAHMPDEYKRQFHIDRVAPTLLYMVSELSGEQSGKTLMAGGGWVGECRFEVHAGYVPEEAFSAHDIARAAGEGKIFFPERPAKWVTAYGPQAE</sequence>
<dbReference type="InterPro" id="IPR002347">
    <property type="entry name" value="SDR_fam"/>
</dbReference>
<dbReference type="InterPro" id="IPR057326">
    <property type="entry name" value="KR_dom"/>
</dbReference>
<evidence type="ECO:0000256" key="2">
    <source>
        <dbReference type="ARBA" id="ARBA00023002"/>
    </source>
</evidence>
<dbReference type="InterPro" id="IPR036291">
    <property type="entry name" value="NAD(P)-bd_dom_sf"/>
</dbReference>
<dbReference type="Proteomes" id="UP000537161">
    <property type="component" value="Unassembled WGS sequence"/>
</dbReference>
<dbReference type="PANTHER" id="PTHR45024">
    <property type="entry name" value="DEHYDROGENASES, SHORT CHAIN"/>
    <property type="match status" value="1"/>
</dbReference>
<dbReference type="Pfam" id="PF00106">
    <property type="entry name" value="adh_short"/>
    <property type="match status" value="1"/>
</dbReference>
<evidence type="ECO:0000259" key="4">
    <source>
        <dbReference type="SMART" id="SM00822"/>
    </source>
</evidence>
<dbReference type="Gene3D" id="3.40.50.720">
    <property type="entry name" value="NAD(P)-binding Rossmann-like Domain"/>
    <property type="match status" value="1"/>
</dbReference>
<dbReference type="SUPFAM" id="SSF51735">
    <property type="entry name" value="NAD(P)-binding Rossmann-fold domains"/>
    <property type="match status" value="1"/>
</dbReference>
<gene>
    <name evidence="5" type="ORF">FHR21_002806</name>
</gene>
<proteinExistence type="inferred from homology"/>
<dbReference type="PANTHER" id="PTHR45024:SF2">
    <property type="entry name" value="SCP2 DOMAIN-CONTAINING PROTEIN"/>
    <property type="match status" value="1"/>
</dbReference>
<keyword evidence="6" id="KW-1185">Reference proteome</keyword>
<dbReference type="InterPro" id="IPR051687">
    <property type="entry name" value="Peroxisomal_Beta-Oxidation"/>
</dbReference>
<feature type="domain" description="Ketoreductase" evidence="4">
    <location>
        <begin position="7"/>
        <end position="189"/>
    </location>
</feature>
<evidence type="ECO:0000313" key="5">
    <source>
        <dbReference type="EMBL" id="MBB5707440.1"/>
    </source>
</evidence>
<dbReference type="GO" id="GO:0016491">
    <property type="term" value="F:oxidoreductase activity"/>
    <property type="evidence" value="ECO:0007669"/>
    <property type="project" value="UniProtKB-KW"/>
</dbReference>
<evidence type="ECO:0000313" key="6">
    <source>
        <dbReference type="Proteomes" id="UP000537161"/>
    </source>
</evidence>
<evidence type="ECO:0000256" key="1">
    <source>
        <dbReference type="ARBA" id="ARBA00006484"/>
    </source>
</evidence>
<evidence type="ECO:0000256" key="3">
    <source>
        <dbReference type="RuleBase" id="RU000363"/>
    </source>
</evidence>
<accession>A0A7W9B717</accession>
<dbReference type="RefSeq" id="WP_184099270.1">
    <property type="nucleotide sequence ID" value="NZ_JACIJH010000009.1"/>
</dbReference>
<dbReference type="PRINTS" id="PR00080">
    <property type="entry name" value="SDRFAMILY"/>
</dbReference>
<comment type="similarity">
    <text evidence="1 3">Belongs to the short-chain dehydrogenases/reductases (SDR) family.</text>
</comment>
<comment type="caution">
    <text evidence="5">The sequence shown here is derived from an EMBL/GenBank/DDBJ whole genome shotgun (WGS) entry which is preliminary data.</text>
</comment>
<dbReference type="EMBL" id="JACIJH010000009">
    <property type="protein sequence ID" value="MBB5707440.1"/>
    <property type="molecule type" value="Genomic_DNA"/>
</dbReference>
<organism evidence="5 6">
    <name type="scientific">Sphingopyxis panaciterrulae</name>
    <dbReference type="NCBI Taxonomy" id="462372"/>
    <lineage>
        <taxon>Bacteria</taxon>
        <taxon>Pseudomonadati</taxon>
        <taxon>Pseudomonadota</taxon>
        <taxon>Alphaproteobacteria</taxon>
        <taxon>Sphingomonadales</taxon>
        <taxon>Sphingomonadaceae</taxon>
        <taxon>Sphingopyxis</taxon>
    </lineage>
</organism>
<name>A0A7W9B717_9SPHN</name>
<dbReference type="SMART" id="SM00822">
    <property type="entry name" value="PKS_KR"/>
    <property type="match status" value="1"/>
</dbReference>
<protein>
    <submittedName>
        <fullName evidence="5">NAD(P)-dependent dehydrogenase (Short-subunit alcohol dehydrogenase family)</fullName>
    </submittedName>
</protein>
<keyword evidence="2" id="KW-0560">Oxidoreductase</keyword>
<dbReference type="AlphaFoldDB" id="A0A7W9B717"/>
<dbReference type="PRINTS" id="PR00081">
    <property type="entry name" value="GDHRDH"/>
</dbReference>